<name>A0ABS6W1R8_9FLAO</name>
<evidence type="ECO:0000259" key="1">
    <source>
        <dbReference type="Pfam" id="PF01156"/>
    </source>
</evidence>
<keyword evidence="2" id="KW-0378">Hydrolase</keyword>
<dbReference type="PANTHER" id="PTHR12304">
    <property type="entry name" value="INOSINE-URIDINE PREFERRING NUCLEOSIDE HYDROLASE"/>
    <property type="match status" value="1"/>
</dbReference>
<dbReference type="Proteomes" id="UP000719267">
    <property type="component" value="Unassembled WGS sequence"/>
</dbReference>
<dbReference type="PANTHER" id="PTHR12304:SF4">
    <property type="entry name" value="URIDINE NUCLEOSIDASE"/>
    <property type="match status" value="1"/>
</dbReference>
<dbReference type="InterPro" id="IPR023186">
    <property type="entry name" value="IUNH"/>
</dbReference>
<keyword evidence="3" id="KW-1185">Reference proteome</keyword>
<dbReference type="InterPro" id="IPR001910">
    <property type="entry name" value="Inosine/uridine_hydrolase_dom"/>
</dbReference>
<organism evidence="2 3">
    <name type="scientific">Mesonia aestuariivivens</name>
    <dbReference type="NCBI Taxonomy" id="2796128"/>
    <lineage>
        <taxon>Bacteria</taxon>
        <taxon>Pseudomonadati</taxon>
        <taxon>Bacteroidota</taxon>
        <taxon>Flavobacteriia</taxon>
        <taxon>Flavobacteriales</taxon>
        <taxon>Flavobacteriaceae</taxon>
        <taxon>Mesonia</taxon>
    </lineage>
</organism>
<protein>
    <submittedName>
        <fullName evidence="2">Nucleoside hydrolase</fullName>
    </submittedName>
</protein>
<dbReference type="Pfam" id="PF01156">
    <property type="entry name" value="IU_nuc_hydro"/>
    <property type="match status" value="1"/>
</dbReference>
<feature type="domain" description="Inosine/uridine-preferring nucleoside hydrolase" evidence="1">
    <location>
        <begin position="40"/>
        <end position="288"/>
    </location>
</feature>
<reference evidence="2 3" key="1">
    <citation type="submission" date="2021-07" db="EMBL/GenBank/DDBJ databases">
        <title>Mesonia aestuariivivens sp. nov., isolated from a tidal flat.</title>
        <authorList>
            <person name="Kim Y.-O."/>
            <person name="Yoon J.-H."/>
        </authorList>
    </citation>
    <scope>NUCLEOTIDE SEQUENCE [LARGE SCALE GENOMIC DNA]</scope>
    <source>
        <strain evidence="2 3">JHPTF-M18</strain>
    </source>
</reference>
<evidence type="ECO:0000313" key="3">
    <source>
        <dbReference type="Proteomes" id="UP000719267"/>
    </source>
</evidence>
<dbReference type="GO" id="GO:0016787">
    <property type="term" value="F:hydrolase activity"/>
    <property type="evidence" value="ECO:0007669"/>
    <property type="project" value="UniProtKB-KW"/>
</dbReference>
<gene>
    <name evidence="2" type="ORF">KW502_06795</name>
</gene>
<proteinExistence type="predicted"/>
<evidence type="ECO:0000313" key="2">
    <source>
        <dbReference type="EMBL" id="MBW2961502.1"/>
    </source>
</evidence>
<sequence length="344" mass="38629">MYFKMKKYMLGILLAIPFIGIAQENSWNSWHKEIRPRMRVMIDNDYAGDPDGLFQLVHHLLSPSIEIKGIIGSHLKPGDGFDSSDQTATHAVENINEVIDLLNLDDKFPVYQGSNSGLKNISTPNESAAAKAIVKEAMRTDVNSPLYLICGGGLSEIASAYLLEPKIAEKIILIWIGGTEYSDMATPPPGYTTLEYNTGIDIKAAQVIFNSSTIPLWQVPRNAYRETLMSYAELKTRVQPAGKIGAYLVEKIEAIIKMTNEYEIYMGETYIMGDNPLVLLTALQSSFEADPSSSFYEIKQAPLINDEGVYEVNHSGRNIRVYHHLDNRLMFEDFYGKLQLFQQN</sequence>
<comment type="caution">
    <text evidence="2">The sequence shown here is derived from an EMBL/GenBank/DDBJ whole genome shotgun (WGS) entry which is preliminary data.</text>
</comment>
<accession>A0ABS6W1R8</accession>
<dbReference type="EMBL" id="JAHWDF010000005">
    <property type="protein sequence ID" value="MBW2961502.1"/>
    <property type="molecule type" value="Genomic_DNA"/>
</dbReference>